<dbReference type="InterPro" id="IPR051311">
    <property type="entry name" value="DedA_domain"/>
</dbReference>
<dbReference type="InterPro" id="IPR032816">
    <property type="entry name" value="VTT_dom"/>
</dbReference>
<dbReference type="AlphaFoldDB" id="A0A0G0T139"/>
<dbReference type="PANTHER" id="PTHR42709">
    <property type="entry name" value="ALKALINE PHOSPHATASE LIKE PROTEIN"/>
    <property type="match status" value="1"/>
</dbReference>
<evidence type="ECO:0000256" key="2">
    <source>
        <dbReference type="ARBA" id="ARBA00022475"/>
    </source>
</evidence>
<sequence>METIFYFLKDNFPVLFSHKYFFVFAGAAIEGFNTQILAGFLVGVGGLSFIPTFLVTIAGQFVNGFMWYGIGYFAGAKTLDYWARKTKSGKRIVGWVRTYFTEHSGKAIIFTRMTVSFTVATLITAGMLKYNLKKFSLYNLIGGIGWAAITIGFGYFFGEGFRYIFQYVANATMVLLGLILIVTVCYLIFKFTNKIFEKIFRANEKIKEIGDLVVDGIDKLLSTEEMTKNNDAKSK</sequence>
<evidence type="ECO:0000256" key="5">
    <source>
        <dbReference type="ARBA" id="ARBA00023136"/>
    </source>
</evidence>
<keyword evidence="5 6" id="KW-0472">Membrane</keyword>
<evidence type="ECO:0000313" key="8">
    <source>
        <dbReference type="EMBL" id="KKR40810.1"/>
    </source>
</evidence>
<dbReference type="Pfam" id="PF09335">
    <property type="entry name" value="VTT_dom"/>
    <property type="match status" value="1"/>
</dbReference>
<evidence type="ECO:0000313" key="9">
    <source>
        <dbReference type="Proteomes" id="UP000034072"/>
    </source>
</evidence>
<evidence type="ECO:0000256" key="1">
    <source>
        <dbReference type="ARBA" id="ARBA00004651"/>
    </source>
</evidence>
<feature type="domain" description="VTT" evidence="7">
    <location>
        <begin position="36"/>
        <end position="155"/>
    </location>
</feature>
<keyword evidence="3 6" id="KW-0812">Transmembrane</keyword>
<evidence type="ECO:0000256" key="3">
    <source>
        <dbReference type="ARBA" id="ARBA00022692"/>
    </source>
</evidence>
<evidence type="ECO:0000259" key="7">
    <source>
        <dbReference type="Pfam" id="PF09335"/>
    </source>
</evidence>
<keyword evidence="4 6" id="KW-1133">Transmembrane helix</keyword>
<organism evidence="8 9">
    <name type="scientific">Candidatus Yanofskybacteria bacterium GW2011_GWE2_40_11</name>
    <dbReference type="NCBI Taxonomy" id="1619033"/>
    <lineage>
        <taxon>Bacteria</taxon>
        <taxon>Candidatus Yanofskyibacteriota</taxon>
    </lineage>
</organism>
<proteinExistence type="predicted"/>
<accession>A0A0G0T139</accession>
<dbReference type="PANTHER" id="PTHR42709:SF6">
    <property type="entry name" value="UNDECAPRENYL PHOSPHATE TRANSPORTER A"/>
    <property type="match status" value="1"/>
</dbReference>
<comment type="caution">
    <text evidence="8">The sequence shown here is derived from an EMBL/GenBank/DDBJ whole genome shotgun (WGS) entry which is preliminary data.</text>
</comment>
<dbReference type="GO" id="GO:0005886">
    <property type="term" value="C:plasma membrane"/>
    <property type="evidence" value="ECO:0007669"/>
    <property type="project" value="UniProtKB-SubCell"/>
</dbReference>
<feature type="transmembrane region" description="Helical" evidence="6">
    <location>
        <begin position="164"/>
        <end position="189"/>
    </location>
</feature>
<evidence type="ECO:0000256" key="4">
    <source>
        <dbReference type="ARBA" id="ARBA00022989"/>
    </source>
</evidence>
<comment type="subcellular location">
    <subcellularLocation>
        <location evidence="1">Cell membrane</location>
        <topology evidence="1">Multi-pass membrane protein</topology>
    </subcellularLocation>
</comment>
<dbReference type="EMBL" id="LBXZ01000004">
    <property type="protein sequence ID" value="KKR40810.1"/>
    <property type="molecule type" value="Genomic_DNA"/>
</dbReference>
<evidence type="ECO:0000256" key="6">
    <source>
        <dbReference type="SAM" id="Phobius"/>
    </source>
</evidence>
<name>A0A0G0T139_9BACT</name>
<dbReference type="Proteomes" id="UP000034072">
    <property type="component" value="Unassembled WGS sequence"/>
</dbReference>
<keyword evidence="2" id="KW-1003">Cell membrane</keyword>
<reference evidence="8 9" key="1">
    <citation type="journal article" date="2015" name="Nature">
        <title>rRNA introns, odd ribosomes, and small enigmatic genomes across a large radiation of phyla.</title>
        <authorList>
            <person name="Brown C.T."/>
            <person name="Hug L.A."/>
            <person name="Thomas B.C."/>
            <person name="Sharon I."/>
            <person name="Castelle C.J."/>
            <person name="Singh A."/>
            <person name="Wilkins M.J."/>
            <person name="Williams K.H."/>
            <person name="Banfield J.F."/>
        </authorList>
    </citation>
    <scope>NUCLEOTIDE SEQUENCE [LARGE SCALE GENOMIC DNA]</scope>
</reference>
<protein>
    <recommendedName>
        <fullName evidence="7">VTT domain-containing protein</fullName>
    </recommendedName>
</protein>
<feature type="transmembrane region" description="Helical" evidence="6">
    <location>
        <begin position="137"/>
        <end position="158"/>
    </location>
</feature>
<gene>
    <name evidence="8" type="ORF">UT75_C0004G0021</name>
</gene>